<dbReference type="GO" id="GO:0016787">
    <property type="term" value="F:hydrolase activity"/>
    <property type="evidence" value="ECO:0007669"/>
    <property type="project" value="UniProtKB-KW"/>
</dbReference>
<dbReference type="EMBL" id="JACORU010000001">
    <property type="protein sequence ID" value="MBC5763532.1"/>
    <property type="molecule type" value="Genomic_DNA"/>
</dbReference>
<proteinExistence type="predicted"/>
<dbReference type="RefSeq" id="WP_187079975.1">
    <property type="nucleotide sequence ID" value="NZ_JACORU010000001.1"/>
</dbReference>
<dbReference type="InterPro" id="IPR029058">
    <property type="entry name" value="AB_hydrolase_fold"/>
</dbReference>
<organism evidence="2 3">
    <name type="scientific">Ramlibacter albus</name>
    <dbReference type="NCBI Taxonomy" id="2079448"/>
    <lineage>
        <taxon>Bacteria</taxon>
        <taxon>Pseudomonadati</taxon>
        <taxon>Pseudomonadota</taxon>
        <taxon>Betaproteobacteria</taxon>
        <taxon>Burkholderiales</taxon>
        <taxon>Comamonadaceae</taxon>
        <taxon>Ramlibacter</taxon>
    </lineage>
</organism>
<dbReference type="Gene3D" id="3.40.50.1820">
    <property type="entry name" value="alpha/beta hydrolase"/>
    <property type="match status" value="1"/>
</dbReference>
<dbReference type="Pfam" id="PF00561">
    <property type="entry name" value="Abhydrolase_1"/>
    <property type="match status" value="1"/>
</dbReference>
<feature type="domain" description="AB hydrolase-1" evidence="1">
    <location>
        <begin position="49"/>
        <end position="297"/>
    </location>
</feature>
<dbReference type="PANTHER" id="PTHR46438">
    <property type="entry name" value="ALPHA/BETA-HYDROLASES SUPERFAMILY PROTEIN"/>
    <property type="match status" value="1"/>
</dbReference>
<evidence type="ECO:0000313" key="2">
    <source>
        <dbReference type="EMBL" id="MBC5763532.1"/>
    </source>
</evidence>
<keyword evidence="2" id="KW-0378">Hydrolase</keyword>
<dbReference type="PANTHER" id="PTHR46438:SF11">
    <property type="entry name" value="LIPASE-RELATED"/>
    <property type="match status" value="1"/>
</dbReference>
<comment type="caution">
    <text evidence="2">The sequence shown here is derived from an EMBL/GenBank/DDBJ whole genome shotgun (WGS) entry which is preliminary data.</text>
</comment>
<sequence>MAGVLINGQVRLASAETQARAQAAPAGALWFQAHDTRIHAREWGRRDAPPLLLVHGTGAWAGTWVSNAQAMADAGFRVVAIDLPPFGYSELPANGDYSRIAQARRIQAVAAQLGPQPVTLLGHSFGGGPSAEAAMLDPSRIAHLVLVDAAIGLQGDEEKPCENPAVAEAVLGWPGLRTALVGATATEPHLTQHWLRQFVARTEVITPARAAIYQQPFTVQHFSAGLGDWARQFALGCERPASVKPRSYRAYASPVTLVWGAEDTVTPLAQAQALKAQLPRVRLVVLPGVGHIPQIEDVTLFNTRIVEVLRTLP</sequence>
<reference evidence="2" key="1">
    <citation type="submission" date="2020-08" db="EMBL/GenBank/DDBJ databases">
        <title>Ramlibacter sp. GTP1 16S ribosomal RNA gene genome sequencing and assembly.</title>
        <authorList>
            <person name="Kang M."/>
        </authorList>
    </citation>
    <scope>NUCLEOTIDE SEQUENCE</scope>
    <source>
        <strain evidence="2">GTP1</strain>
    </source>
</reference>
<dbReference type="AlphaFoldDB" id="A0A923M6L2"/>
<dbReference type="PRINTS" id="PR00111">
    <property type="entry name" value="ABHYDROLASE"/>
</dbReference>
<name>A0A923M6L2_9BURK</name>
<protein>
    <submittedName>
        <fullName evidence="2">Alpha/beta hydrolase</fullName>
    </submittedName>
</protein>
<evidence type="ECO:0000259" key="1">
    <source>
        <dbReference type="Pfam" id="PF00561"/>
    </source>
</evidence>
<keyword evidence="3" id="KW-1185">Reference proteome</keyword>
<accession>A0A923M6L2</accession>
<evidence type="ECO:0000313" key="3">
    <source>
        <dbReference type="Proteomes" id="UP000596827"/>
    </source>
</evidence>
<gene>
    <name evidence="2" type="ORF">H8R02_03670</name>
</gene>
<dbReference type="SUPFAM" id="SSF53474">
    <property type="entry name" value="alpha/beta-Hydrolases"/>
    <property type="match status" value="1"/>
</dbReference>
<dbReference type="Proteomes" id="UP000596827">
    <property type="component" value="Unassembled WGS sequence"/>
</dbReference>
<dbReference type="InterPro" id="IPR000073">
    <property type="entry name" value="AB_hydrolase_1"/>
</dbReference>